<dbReference type="EMBL" id="JACHIN010000010">
    <property type="protein sequence ID" value="MBB5081471.1"/>
    <property type="molecule type" value="Genomic_DNA"/>
</dbReference>
<evidence type="ECO:0000313" key="1">
    <source>
        <dbReference type="EMBL" id="MBB5081471.1"/>
    </source>
</evidence>
<dbReference type="AlphaFoldDB" id="A0A7W8AA78"/>
<accession>A0A7W8AA78</accession>
<name>A0A7W8AA78_9ACTN</name>
<proteinExistence type="predicted"/>
<reference evidence="1 2" key="1">
    <citation type="submission" date="2020-08" db="EMBL/GenBank/DDBJ databases">
        <title>Genomic Encyclopedia of Type Strains, Phase IV (KMG-IV): sequencing the most valuable type-strain genomes for metagenomic binning, comparative biology and taxonomic classification.</title>
        <authorList>
            <person name="Goeker M."/>
        </authorList>
    </citation>
    <scope>NUCLEOTIDE SEQUENCE [LARGE SCALE GENOMIC DNA]</scope>
    <source>
        <strain evidence="1 2">DSM 45385</strain>
    </source>
</reference>
<organism evidence="1 2">
    <name type="scientific">Nonomuraea endophytica</name>
    <dbReference type="NCBI Taxonomy" id="714136"/>
    <lineage>
        <taxon>Bacteria</taxon>
        <taxon>Bacillati</taxon>
        <taxon>Actinomycetota</taxon>
        <taxon>Actinomycetes</taxon>
        <taxon>Streptosporangiales</taxon>
        <taxon>Streptosporangiaceae</taxon>
        <taxon>Nonomuraea</taxon>
    </lineage>
</organism>
<sequence length="52" mass="5307">MLGHRRRKDDGAAGQRAGQGLLRAGLDDVAHHVSTSAAAVVMPSMPGSARLG</sequence>
<dbReference type="Proteomes" id="UP000568380">
    <property type="component" value="Unassembled WGS sequence"/>
</dbReference>
<gene>
    <name evidence="1" type="ORF">HNR40_006966</name>
</gene>
<protein>
    <submittedName>
        <fullName evidence="1">Uncharacterized protein</fullName>
    </submittedName>
</protein>
<keyword evidence="2" id="KW-1185">Reference proteome</keyword>
<comment type="caution">
    <text evidence="1">The sequence shown here is derived from an EMBL/GenBank/DDBJ whole genome shotgun (WGS) entry which is preliminary data.</text>
</comment>
<dbReference type="RefSeq" id="WP_184968997.1">
    <property type="nucleotide sequence ID" value="NZ_JACHIN010000010.1"/>
</dbReference>
<evidence type="ECO:0000313" key="2">
    <source>
        <dbReference type="Proteomes" id="UP000568380"/>
    </source>
</evidence>